<protein>
    <submittedName>
        <fullName evidence="1">Uncharacterized protein</fullName>
    </submittedName>
</protein>
<dbReference type="EMBL" id="BMZM01000002">
    <property type="protein sequence ID" value="GHC25008.1"/>
    <property type="molecule type" value="Genomic_DNA"/>
</dbReference>
<sequence>MLHDGLPQCLIDRVIAARVTSGGKTGQQMKLTGIVHEAPVMLFLSDSCLEIVYKHFPCHCLQTPVADR</sequence>
<evidence type="ECO:0000313" key="2">
    <source>
        <dbReference type="Proteomes" id="UP000604243"/>
    </source>
</evidence>
<organism evidence="1 2">
    <name type="scientific">Kushneria pakistanensis</name>
    <dbReference type="NCBI Taxonomy" id="1508770"/>
    <lineage>
        <taxon>Bacteria</taxon>
        <taxon>Pseudomonadati</taxon>
        <taxon>Pseudomonadota</taxon>
        <taxon>Gammaproteobacteria</taxon>
        <taxon>Oceanospirillales</taxon>
        <taxon>Halomonadaceae</taxon>
        <taxon>Kushneria</taxon>
    </lineage>
</organism>
<proteinExistence type="predicted"/>
<dbReference type="Proteomes" id="UP000604243">
    <property type="component" value="Unassembled WGS sequence"/>
</dbReference>
<evidence type="ECO:0000313" key="1">
    <source>
        <dbReference type="EMBL" id="GHC25008.1"/>
    </source>
</evidence>
<comment type="caution">
    <text evidence="1">The sequence shown here is derived from an EMBL/GenBank/DDBJ whole genome shotgun (WGS) entry which is preliminary data.</text>
</comment>
<accession>A0ABQ3FIN3</accession>
<keyword evidence="2" id="KW-1185">Reference proteome</keyword>
<name>A0ABQ3FIN3_9GAMM</name>
<gene>
    <name evidence="1" type="ORF">GCM10010082_17220</name>
</gene>
<reference evidence="2" key="1">
    <citation type="journal article" date="2019" name="Int. J. Syst. Evol. Microbiol.">
        <title>The Global Catalogue of Microorganisms (GCM) 10K type strain sequencing project: providing services to taxonomists for standard genome sequencing and annotation.</title>
        <authorList>
            <consortium name="The Broad Institute Genomics Platform"/>
            <consortium name="The Broad Institute Genome Sequencing Center for Infectious Disease"/>
            <person name="Wu L."/>
            <person name="Ma J."/>
        </authorList>
    </citation>
    <scope>NUCLEOTIDE SEQUENCE [LARGE SCALE GENOMIC DNA]</scope>
    <source>
        <strain evidence="2">KCTC 42082</strain>
    </source>
</reference>